<evidence type="ECO:0000256" key="6">
    <source>
        <dbReference type="ARBA" id="ARBA00023295"/>
    </source>
</evidence>
<feature type="domain" description="Glycosyl hydrolase family 81 C-terminal" evidence="9">
    <location>
        <begin position="404"/>
        <end position="715"/>
    </location>
</feature>
<dbReference type="Pfam" id="PF17652">
    <property type="entry name" value="Glyco_hydro81C"/>
    <property type="match status" value="1"/>
</dbReference>
<dbReference type="InterPro" id="IPR005200">
    <property type="entry name" value="Endo-beta-glucanase"/>
</dbReference>
<dbReference type="PANTHER" id="PTHR31983:SF0">
    <property type="entry name" value="GLUCAN ENDO-1,3-BETA-D-GLUCOSIDASE 2"/>
    <property type="match status" value="1"/>
</dbReference>
<name>A0ABD5YKX5_9EURY</name>
<evidence type="ECO:0000256" key="7">
    <source>
        <dbReference type="ARBA" id="ARBA00023316"/>
    </source>
</evidence>
<dbReference type="Gene3D" id="2.70.98.30">
    <property type="entry name" value="Golgi alpha-mannosidase II, domain 4"/>
    <property type="match status" value="1"/>
</dbReference>
<evidence type="ECO:0000256" key="1">
    <source>
        <dbReference type="ARBA" id="ARBA00000382"/>
    </source>
</evidence>
<dbReference type="InterPro" id="IPR040720">
    <property type="entry name" value="GH81_C"/>
</dbReference>
<dbReference type="RefSeq" id="WP_264555085.1">
    <property type="nucleotide sequence ID" value="NZ_CP109979.1"/>
</dbReference>
<evidence type="ECO:0000256" key="4">
    <source>
        <dbReference type="ARBA" id="ARBA00022801"/>
    </source>
</evidence>
<keyword evidence="6" id="KW-0326">Glycosidase</keyword>
<dbReference type="GO" id="GO:0000272">
    <property type="term" value="P:polysaccharide catabolic process"/>
    <property type="evidence" value="ECO:0007669"/>
    <property type="project" value="UniProtKB-KW"/>
</dbReference>
<dbReference type="GO" id="GO:0042973">
    <property type="term" value="F:glucan endo-1,3-beta-D-glucosidase activity"/>
    <property type="evidence" value="ECO:0007669"/>
    <property type="project" value="UniProtKB-EC"/>
</dbReference>
<evidence type="ECO:0000256" key="3">
    <source>
        <dbReference type="ARBA" id="ARBA00012780"/>
    </source>
</evidence>
<comment type="similarity">
    <text evidence="2">Belongs to the glycosyl hydrolase 81 family.</text>
</comment>
<evidence type="ECO:0000259" key="9">
    <source>
        <dbReference type="Pfam" id="PF17652"/>
    </source>
</evidence>
<accession>A0ABD5YKX5</accession>
<organism evidence="10 11">
    <name type="scientific">Halocatena marina</name>
    <dbReference type="NCBI Taxonomy" id="2934937"/>
    <lineage>
        <taxon>Archaea</taxon>
        <taxon>Methanobacteriati</taxon>
        <taxon>Methanobacteriota</taxon>
        <taxon>Stenosarchaea group</taxon>
        <taxon>Halobacteria</taxon>
        <taxon>Halobacteriales</taxon>
        <taxon>Natronomonadaceae</taxon>
        <taxon>Halocatena</taxon>
    </lineage>
</organism>
<dbReference type="AlphaFoldDB" id="A0ABD5YKX5"/>
<dbReference type="GO" id="GO:0071555">
    <property type="term" value="P:cell wall organization"/>
    <property type="evidence" value="ECO:0007669"/>
    <property type="project" value="UniProtKB-KW"/>
</dbReference>
<keyword evidence="4 10" id="KW-0378">Hydrolase</keyword>
<keyword evidence="7" id="KW-0961">Cell wall biogenesis/degradation</keyword>
<comment type="catalytic activity">
    <reaction evidence="1">
        <text>Hydrolysis of (1-&gt;3)-beta-D-glucosidic linkages in (1-&gt;3)-beta-D-glucans.</text>
        <dbReference type="EC" id="3.2.1.39"/>
    </reaction>
</comment>
<proteinExistence type="inferred from homology"/>
<evidence type="ECO:0000313" key="10">
    <source>
        <dbReference type="EMBL" id="MFC7189207.1"/>
    </source>
</evidence>
<dbReference type="Proteomes" id="UP001596417">
    <property type="component" value="Unassembled WGS sequence"/>
</dbReference>
<keyword evidence="8" id="KW-0624">Polysaccharide degradation</keyword>
<sequence>MTALAALGTRATGTIPDSSVTPVGNGSYATEMPDDSNITADYANPPSTSEVYTTANASGPIPTNDWWTTIALGTNGDPHGQGAVVGLPYYADTNARGLTVQYPTDWFGNPADQGFLKMDYLNTPQLTIGNTNQSSYAQSAADDWGDWHVRTTWGEGTGAAMDVTMARGCPLFFVEYGGGNASLTFETKDSRPSNVVLADDANVSVWANRGNVLGVSVDGITADNYTKHYGIFAPADTSWSGTGTSTLTSSLNGQGYLTVALLPEASTSVLDLFETYAYNFVRGTSVDWTYTDTDSNGNVVSSVRSTFSFQTEEKAESTAGDNETLTCLFPHQWKHSSAPLTDYSYFSPRGTLKLLAGASFETEMTYPGILPFLNDEGTYDTGTLAGYVDRLESNALWQNGTGSNTNTYWTGKDYNRNWQVIPITQQVGDTAARDFFLNGIKDRLGAWLTAKDTSHNTAEEEELFYYHDTVGSLIGFPDGFGSASILNDHHFHYGYFVNAAAEIARMDEQWVSEYGAMVDLLVREYANWEHASGATPSGTLPKESPKDAFPFMRNFDPYGGHSFAGGDDAAADGNNQESSSEAVNAYAGMIKWAEMTDNTAMRDAAIAAYTHEVNAIWDYWFDPNHDSFPATWGDTTSSGDACNDANAPPWGAPDFNYASIVWSTGYDHHVFWGPLDTVEIFGINWLPINGHSLYLGWDQTYARENWNDMTRTRELETTCKSGVGAPDTDFLGGWKTAAWGYRSLHDASNAVSLMEAELPLDDSGGGGSSTPFTYHWVHNMDALGTVDTSIVADVSMFAVFDNGGSKTYIAYNPTDSTTTVTFSDGFSMDVPANAQKTSTGSVTSGLAGGSNGGGGGDCTSNYSGTAGDGWSLTATDSTSANETVWEFEPSNTAGWVDIQFYEDANGDGSKEWVGYRMDDTDGDNVHTHTRSNAGDGGSIDVRFVWDNGSGSQYMSSTQTHTYC</sequence>
<dbReference type="GeneID" id="76198774"/>
<gene>
    <name evidence="10" type="ORF">ACFQL7_04655</name>
</gene>
<evidence type="ECO:0000256" key="2">
    <source>
        <dbReference type="ARBA" id="ARBA00010730"/>
    </source>
</evidence>
<protein>
    <recommendedName>
        <fullName evidence="3">glucan endo-1,3-beta-D-glucosidase</fullName>
        <ecNumber evidence="3">3.2.1.39</ecNumber>
    </recommendedName>
</protein>
<dbReference type="PROSITE" id="PS52008">
    <property type="entry name" value="GH81"/>
    <property type="match status" value="1"/>
</dbReference>
<keyword evidence="5" id="KW-0119">Carbohydrate metabolism</keyword>
<evidence type="ECO:0000256" key="8">
    <source>
        <dbReference type="ARBA" id="ARBA00023326"/>
    </source>
</evidence>
<dbReference type="EC" id="3.2.1.39" evidence="3"/>
<evidence type="ECO:0000256" key="5">
    <source>
        <dbReference type="ARBA" id="ARBA00023277"/>
    </source>
</evidence>
<comment type="caution">
    <text evidence="10">The sequence shown here is derived from an EMBL/GenBank/DDBJ whole genome shotgun (WGS) entry which is preliminary data.</text>
</comment>
<dbReference type="EMBL" id="JBHTAX010000001">
    <property type="protein sequence ID" value="MFC7189207.1"/>
    <property type="molecule type" value="Genomic_DNA"/>
</dbReference>
<reference evidence="10 11" key="1">
    <citation type="journal article" date="2019" name="Int. J. Syst. Evol. Microbiol.">
        <title>The Global Catalogue of Microorganisms (GCM) 10K type strain sequencing project: providing services to taxonomists for standard genome sequencing and annotation.</title>
        <authorList>
            <consortium name="The Broad Institute Genomics Platform"/>
            <consortium name="The Broad Institute Genome Sequencing Center for Infectious Disease"/>
            <person name="Wu L."/>
            <person name="Ma J."/>
        </authorList>
    </citation>
    <scope>NUCLEOTIDE SEQUENCE [LARGE SCALE GENOMIC DNA]</scope>
    <source>
        <strain evidence="10 11">RDMS1</strain>
    </source>
</reference>
<dbReference type="PANTHER" id="PTHR31983">
    <property type="entry name" value="ENDO-1,3(4)-BETA-GLUCANASE 1"/>
    <property type="match status" value="1"/>
</dbReference>
<keyword evidence="11" id="KW-1185">Reference proteome</keyword>
<evidence type="ECO:0000313" key="11">
    <source>
        <dbReference type="Proteomes" id="UP001596417"/>
    </source>
</evidence>